<dbReference type="KEGG" id="haa:A5892_19325"/>
<dbReference type="InterPro" id="IPR036291">
    <property type="entry name" value="NAD(P)-bd_dom_sf"/>
</dbReference>
<dbReference type="Gene3D" id="3.40.50.720">
    <property type="entry name" value="NAD(P)-binding Rossmann-like Domain"/>
    <property type="match status" value="1"/>
</dbReference>
<proteinExistence type="predicted"/>
<feature type="domain" description="RmlD-like substrate binding" evidence="1">
    <location>
        <begin position="66"/>
        <end position="280"/>
    </location>
</feature>
<name>A0A172YJF9_9GAMM</name>
<accession>A0A172YJF9</accession>
<organism evidence="2 3">
    <name type="scientific">Halotalea alkalilenta</name>
    <dbReference type="NCBI Taxonomy" id="376489"/>
    <lineage>
        <taxon>Bacteria</taxon>
        <taxon>Pseudomonadati</taxon>
        <taxon>Pseudomonadota</taxon>
        <taxon>Gammaproteobacteria</taxon>
        <taxon>Oceanospirillales</taxon>
        <taxon>Halomonadaceae</taxon>
        <taxon>Halotalea</taxon>
    </lineage>
</organism>
<dbReference type="STRING" id="376489.A5892_19325"/>
<evidence type="ECO:0000313" key="2">
    <source>
        <dbReference type="EMBL" id="ANF59344.1"/>
    </source>
</evidence>
<reference evidence="2 3" key="1">
    <citation type="submission" date="2016-04" db="EMBL/GenBank/DDBJ databases">
        <title>Complete Genome Sequence of Halotalea alkalilenta IHB B 13600.</title>
        <authorList>
            <person name="Swarnkar M.K."/>
            <person name="Sharma A."/>
            <person name="Kaushal K."/>
            <person name="Soni R."/>
            <person name="Rana S."/>
            <person name="Singh A.K."/>
            <person name="Gulati A."/>
        </authorList>
    </citation>
    <scope>NUCLEOTIDE SEQUENCE [LARGE SCALE GENOMIC DNA]</scope>
    <source>
        <strain evidence="2 3">IHB B 13600</strain>
    </source>
</reference>
<protein>
    <recommendedName>
        <fullName evidence="1">RmlD-like substrate binding domain-containing protein</fullName>
    </recommendedName>
</protein>
<dbReference type="InterPro" id="IPR029903">
    <property type="entry name" value="RmlD-like-bd"/>
</dbReference>
<dbReference type="Pfam" id="PF04321">
    <property type="entry name" value="RmlD_sub_bind"/>
    <property type="match status" value="1"/>
</dbReference>
<dbReference type="EMBL" id="CP015243">
    <property type="protein sequence ID" value="ANF59344.1"/>
    <property type="molecule type" value="Genomic_DNA"/>
</dbReference>
<evidence type="ECO:0000259" key="1">
    <source>
        <dbReference type="Pfam" id="PF04321"/>
    </source>
</evidence>
<keyword evidence="3" id="KW-1185">Reference proteome</keyword>
<dbReference type="Proteomes" id="UP000077875">
    <property type="component" value="Chromosome"/>
</dbReference>
<dbReference type="SUPFAM" id="SSF51735">
    <property type="entry name" value="NAD(P)-binding Rossmann-fold domains"/>
    <property type="match status" value="1"/>
</dbReference>
<gene>
    <name evidence="2" type="ORF">A5892_19325</name>
</gene>
<dbReference type="AlphaFoldDB" id="A0A172YJF9"/>
<evidence type="ECO:0000313" key="3">
    <source>
        <dbReference type="Proteomes" id="UP000077875"/>
    </source>
</evidence>
<sequence>MKLLVFDAGHCLSLALDREVERRLDLELSLVDESRDALEALDSGQFDALVLPPLAHLDAISPEQVEAHASRVEAMIAGCRVSGTILVWCISDQIYEHGYEEGAIEEGLIPRPESAPRKRLVAVGDRIRAELPRHLVVRVGPLFGSEGEEAWLPDLLETLEAGRRVHAEQDLFVGPTPVEGLARALCGMLLQLDNGAEAWGAYHLAGIEPVSLFTFVAAVRTQLEQQLSARGLPVDGLGEVEAVFREGGMVRRVLNCRRMLGTFGVHQKPWRLELERLIEQWLDERFGEPEAPASMRGQQG</sequence>